<name>A0AAD9XF78_9ROSI</name>
<gene>
    <name evidence="1" type="ORF">Ddye_004826</name>
</gene>
<dbReference type="EMBL" id="JANJYI010000002">
    <property type="protein sequence ID" value="KAK2658293.1"/>
    <property type="molecule type" value="Genomic_DNA"/>
</dbReference>
<dbReference type="AlphaFoldDB" id="A0AAD9XF78"/>
<organism evidence="1 2">
    <name type="scientific">Dipteronia dyeriana</name>
    <dbReference type="NCBI Taxonomy" id="168575"/>
    <lineage>
        <taxon>Eukaryota</taxon>
        <taxon>Viridiplantae</taxon>
        <taxon>Streptophyta</taxon>
        <taxon>Embryophyta</taxon>
        <taxon>Tracheophyta</taxon>
        <taxon>Spermatophyta</taxon>
        <taxon>Magnoliopsida</taxon>
        <taxon>eudicotyledons</taxon>
        <taxon>Gunneridae</taxon>
        <taxon>Pentapetalae</taxon>
        <taxon>rosids</taxon>
        <taxon>malvids</taxon>
        <taxon>Sapindales</taxon>
        <taxon>Sapindaceae</taxon>
        <taxon>Hippocastanoideae</taxon>
        <taxon>Acereae</taxon>
        <taxon>Dipteronia</taxon>
    </lineage>
</organism>
<keyword evidence="2" id="KW-1185">Reference proteome</keyword>
<evidence type="ECO:0000313" key="1">
    <source>
        <dbReference type="EMBL" id="KAK2658293.1"/>
    </source>
</evidence>
<protein>
    <submittedName>
        <fullName evidence="1">Uncharacterized protein</fullName>
    </submittedName>
</protein>
<proteinExistence type="predicted"/>
<accession>A0AAD9XF78</accession>
<sequence>MTGTANYLIHTTSNANLWITATADPVVVPEGYPKRKEVFLATKGIENTSTTRRRLEHPGTNQTSVLLADNKRTKSAKLIQQLRQIADEVPFDVDIESIFSEQDDVNLHTTFMIQDTKDSGLSSESSYFLESDLPSEAYQVTNGSNLSIGPQIQVQILVEKYSKPISTITYFDTGTHSTMMNPRVLPPAAWKKKDNEFLAADGQIFTTNLVSKHKIGIQFFPLCTLWTHVIDTPLPDKDILIGWDAVRKRSFVGKAR</sequence>
<dbReference type="Proteomes" id="UP001280121">
    <property type="component" value="Unassembled WGS sequence"/>
</dbReference>
<comment type="caution">
    <text evidence="1">The sequence shown here is derived from an EMBL/GenBank/DDBJ whole genome shotgun (WGS) entry which is preliminary data.</text>
</comment>
<reference evidence="1" key="1">
    <citation type="journal article" date="2023" name="Plant J.">
        <title>Genome sequences and population genomics provide insights into the demographic history, inbreeding, and mutation load of two 'living fossil' tree species of Dipteronia.</title>
        <authorList>
            <person name="Feng Y."/>
            <person name="Comes H.P."/>
            <person name="Chen J."/>
            <person name="Zhu S."/>
            <person name="Lu R."/>
            <person name="Zhang X."/>
            <person name="Li P."/>
            <person name="Qiu J."/>
            <person name="Olsen K.M."/>
            <person name="Qiu Y."/>
        </authorList>
    </citation>
    <scope>NUCLEOTIDE SEQUENCE</scope>
    <source>
        <strain evidence="1">KIB01</strain>
    </source>
</reference>
<evidence type="ECO:0000313" key="2">
    <source>
        <dbReference type="Proteomes" id="UP001280121"/>
    </source>
</evidence>